<evidence type="ECO:0000313" key="2">
    <source>
        <dbReference type="EMBL" id="PRP87372.1"/>
    </source>
</evidence>
<evidence type="ECO:0000256" key="1">
    <source>
        <dbReference type="SAM" id="MobiDB-lite"/>
    </source>
</evidence>
<sequence>MRGSYREQMVAMELNWHKRGRKYSTSFFLPLYYGGDTTPRETMTKEEELRRGHMFSAFSLILLLVLGVQSQSVDLGDYCTNFKTVSISSIPIGTSIYNPLGGLLNTLNLSTSWKGTLADPGVYIMKDVLKKVILNFSLPECGDAYGPDLSVNTSSFCQQFNMLNLNVSLVSPIPNGTILNLCESNNHQLINCKILNTTNTALSSAVNYTISAIDGDGGILSKYPISLPVCSGDFGPSFEINANCSQAGQLLSPFLPTSVYNTSRTFFVFPSGADASNISQAVTSFPTSVANQMNQSVGFISEGTYNIVSYGISNQVVSRFTFQLLGCTQAVGINISNYCNNFKTVTLSSIPLGASLLSPLGSLTNILNPSTTWKGSLSDPGIYNVKNALNQIIFNFTLPDCAYGPDLSISTASFCQQFGTLSLNISVDIPMPNGTVFSLCESNSHQLVNCKAVSGASAALSSAVQYTISAMDEAGKIFSKYPISLPVCTGDFGPSFKINANCSQAGQLLSPFLSPSIYNASRTFYLFPSSGNLSDASQAVTSFPTSVANEMNRTVGTIVDGTYSIVSYGISNEVVSRFTFQLLGCTQDIKVDLSNYCNNFKTVTLLSIPIGASLLSPFGGLTNILTPSTTWKGSLSDPGIYNVKNVLNENIFNFTLPDCAYGPDLSIGTSSFCQQFGTLSLNVSVDIPMPNGTVFSLCESNSHQLVNCKAVSGASAALSSAVQYTISAMDEAGKIFSKYPISLPVCTGDFGPSFEINANCSQAGQLLSPFLSPSIYNASRTFYLFPSSSNTSNTSQAVTSFPTSVANEMNRTVGTIVDGTYSIVSYGISNEVVSRFTFQLLGCSQEVDLSNYCNNFKTVTLFSIPLGASLLSPLGGLKNILTPSTTWKGSLSDPGIYNVKNLLNENIFNFTLPDCAYGPDLSISTASFCQQFGTLSLNISVDIPMPNGTVFSLCESSSHQLVNCKAVSGASAALSSAVQYTISAMDEAGKIFSKYPISLPVCTGDFGPSFEINANCSQAGQLLSPFLSPSIYNASRTFYLFPSSGNLSDASQAVTSFPTSVANEMNRTVGTIVDGTYSIVSYGISNEVVSRFTFQLLGCSQEVEVDLSGYCSNFKQFQLKLPSFSLLHRTYSLLFHSKSKSPSLLGTLDQVFDYYNTIHRYVVPYELTDPGQYSILSTEKLTGQILSVINFTLPKCGRGERFGMSEMSELMDLDFGPDLSVNGLYCDGLKRLAPVIPDGEYRKFYLLPGIFTEDSKPNVSRAIYTFTKSLVVDPTISGNYSILTLGVLGGITSLYPVYLPDCGTQFSPFVLDTSQWCSTWLITMTPTVPDDETIYTIAINNSVTFQTSFNRLTSWVAAPGSYVISAVGTLDGGLIARRSFQLTRENCGTRSSSSPRTEESRYVSPTRTIPSDGLAAETENLVSSEATRGTMTMMIVMVILYMMM</sequence>
<name>A0A2P6NTT5_9EUKA</name>
<reference evidence="2 3" key="1">
    <citation type="journal article" date="2018" name="Genome Biol. Evol.">
        <title>Multiple Roots of Fruiting Body Formation in Amoebozoa.</title>
        <authorList>
            <person name="Hillmann F."/>
            <person name="Forbes G."/>
            <person name="Novohradska S."/>
            <person name="Ferling I."/>
            <person name="Riege K."/>
            <person name="Groth M."/>
            <person name="Westermann M."/>
            <person name="Marz M."/>
            <person name="Spaller T."/>
            <person name="Winckler T."/>
            <person name="Schaap P."/>
            <person name="Glockner G."/>
        </authorList>
    </citation>
    <scope>NUCLEOTIDE SEQUENCE [LARGE SCALE GENOMIC DNA]</scope>
    <source>
        <strain evidence="2 3">Jena</strain>
    </source>
</reference>
<dbReference type="EMBL" id="MDYQ01000021">
    <property type="protein sequence ID" value="PRP87372.1"/>
    <property type="molecule type" value="Genomic_DNA"/>
</dbReference>
<proteinExistence type="predicted"/>
<accession>A0A2P6NTT5</accession>
<evidence type="ECO:0000313" key="3">
    <source>
        <dbReference type="Proteomes" id="UP000241769"/>
    </source>
</evidence>
<organism evidence="2 3">
    <name type="scientific">Planoprotostelium fungivorum</name>
    <dbReference type="NCBI Taxonomy" id="1890364"/>
    <lineage>
        <taxon>Eukaryota</taxon>
        <taxon>Amoebozoa</taxon>
        <taxon>Evosea</taxon>
        <taxon>Variosea</taxon>
        <taxon>Cavosteliida</taxon>
        <taxon>Cavosteliaceae</taxon>
        <taxon>Planoprotostelium</taxon>
    </lineage>
</organism>
<feature type="region of interest" description="Disordered" evidence="1">
    <location>
        <begin position="1386"/>
        <end position="1410"/>
    </location>
</feature>
<gene>
    <name evidence="2" type="ORF">PROFUN_01634</name>
</gene>
<protein>
    <submittedName>
        <fullName evidence="2">Uncharacterized protein</fullName>
    </submittedName>
</protein>
<keyword evidence="3" id="KW-1185">Reference proteome</keyword>
<dbReference type="Proteomes" id="UP000241769">
    <property type="component" value="Unassembled WGS sequence"/>
</dbReference>
<dbReference type="InParanoid" id="A0A2P6NTT5"/>
<comment type="caution">
    <text evidence="2">The sequence shown here is derived from an EMBL/GenBank/DDBJ whole genome shotgun (WGS) entry which is preliminary data.</text>
</comment>